<reference evidence="1 2" key="1">
    <citation type="journal article" date="2008" name="Int. J. Syst. Evol. Microbiol.">
        <title>Leifsonia pindariensis sp. nov., isolated from the Pindari glacier of the Indian Himalayas, and emended description of the genus Leifsonia.</title>
        <authorList>
            <person name="Reddy G.S."/>
            <person name="Prabagaran S.R."/>
            <person name="Shivaji S."/>
        </authorList>
    </citation>
    <scope>NUCLEOTIDE SEQUENCE [LARGE SCALE GENOMIC DNA]</scope>
    <source>
        <strain evidence="1 2">PON 10</strain>
    </source>
</reference>
<evidence type="ECO:0000313" key="2">
    <source>
        <dbReference type="Proteomes" id="UP000237755"/>
    </source>
</evidence>
<organism evidence="1 2">
    <name type="scientific">Microterricola pindariensis</name>
    <dbReference type="NCBI Taxonomy" id="478010"/>
    <lineage>
        <taxon>Bacteria</taxon>
        <taxon>Bacillati</taxon>
        <taxon>Actinomycetota</taxon>
        <taxon>Actinomycetes</taxon>
        <taxon>Micrococcales</taxon>
        <taxon>Microbacteriaceae</taxon>
        <taxon>Microterricola</taxon>
    </lineage>
</organism>
<gene>
    <name evidence="1" type="ORF">GY24_04090</name>
</gene>
<dbReference type="Proteomes" id="UP000237755">
    <property type="component" value="Unassembled WGS sequence"/>
</dbReference>
<name>A0ABX5AZ47_9MICO</name>
<keyword evidence="2" id="KW-1185">Reference proteome</keyword>
<sequence>MIGRDRAADMLEEAKLAGPRVGVPSEQEAVAAAAARAALAVKVLSAFSSDEMMAEIRRRKMSDE</sequence>
<proteinExistence type="predicted"/>
<accession>A0ABX5AZ47</accession>
<protein>
    <submittedName>
        <fullName evidence="1">Uncharacterized protein</fullName>
    </submittedName>
</protein>
<dbReference type="EMBL" id="MPZN01000008">
    <property type="protein sequence ID" value="PPL19805.1"/>
    <property type="molecule type" value="Genomic_DNA"/>
</dbReference>
<evidence type="ECO:0000313" key="1">
    <source>
        <dbReference type="EMBL" id="PPL19805.1"/>
    </source>
</evidence>
<comment type="caution">
    <text evidence="1">The sequence shown here is derived from an EMBL/GenBank/DDBJ whole genome shotgun (WGS) entry which is preliminary data.</text>
</comment>